<sequence>LSTLKESAVKSKRALMTLYRSTKEYFVDNQESIEVMIEKELKENPDVANTPDDSTKTFTDKLIS</sequence>
<dbReference type="EMBL" id="LAZR01012046">
    <property type="protein sequence ID" value="KKM45778.1"/>
    <property type="molecule type" value="Genomic_DNA"/>
</dbReference>
<reference evidence="2" key="1">
    <citation type="journal article" date="2015" name="Nature">
        <title>Complex archaea that bridge the gap between prokaryotes and eukaryotes.</title>
        <authorList>
            <person name="Spang A."/>
            <person name="Saw J.H."/>
            <person name="Jorgensen S.L."/>
            <person name="Zaremba-Niedzwiedzka K."/>
            <person name="Martijn J."/>
            <person name="Lind A.E."/>
            <person name="van Eijk R."/>
            <person name="Schleper C."/>
            <person name="Guy L."/>
            <person name="Ettema T.J."/>
        </authorList>
    </citation>
    <scope>NUCLEOTIDE SEQUENCE</scope>
</reference>
<feature type="compositionally biased region" description="Basic and acidic residues" evidence="1">
    <location>
        <begin position="53"/>
        <end position="64"/>
    </location>
</feature>
<feature type="region of interest" description="Disordered" evidence="1">
    <location>
        <begin position="42"/>
        <end position="64"/>
    </location>
</feature>
<accession>A0A0F9J8P7</accession>
<evidence type="ECO:0000313" key="2">
    <source>
        <dbReference type="EMBL" id="KKM45778.1"/>
    </source>
</evidence>
<gene>
    <name evidence="2" type="ORF">LCGC14_1560390</name>
</gene>
<name>A0A0F9J8P7_9ZZZZ</name>
<proteinExistence type="predicted"/>
<organism evidence="2">
    <name type="scientific">marine sediment metagenome</name>
    <dbReference type="NCBI Taxonomy" id="412755"/>
    <lineage>
        <taxon>unclassified sequences</taxon>
        <taxon>metagenomes</taxon>
        <taxon>ecological metagenomes</taxon>
    </lineage>
</organism>
<dbReference type="AlphaFoldDB" id="A0A0F9J8P7"/>
<evidence type="ECO:0000256" key="1">
    <source>
        <dbReference type="SAM" id="MobiDB-lite"/>
    </source>
</evidence>
<feature type="non-terminal residue" evidence="2">
    <location>
        <position position="1"/>
    </location>
</feature>
<protein>
    <submittedName>
        <fullName evidence="2">Uncharacterized protein</fullName>
    </submittedName>
</protein>
<comment type="caution">
    <text evidence="2">The sequence shown here is derived from an EMBL/GenBank/DDBJ whole genome shotgun (WGS) entry which is preliminary data.</text>
</comment>